<keyword evidence="4" id="KW-0328">Glycosyltransferase</keyword>
<evidence type="ECO:0000256" key="6">
    <source>
        <dbReference type="ARBA" id="ARBA00023268"/>
    </source>
</evidence>
<dbReference type="Pfam" id="PF00912">
    <property type="entry name" value="Transgly"/>
    <property type="match status" value="1"/>
</dbReference>
<sequence>MLFGVLLIVLGVVIAAVLYEARTSRLQAREIAHYASTLTYQVDVGPSDAIVFPAHGPFDKRLGYAHLPKLVDRAQARGMEVAHQTRFSQALIDYTSRGYFAPYPEKTQAGLHIVDRSGNPVYQFRYPRRVYASYEAVPSLITQTLLFIENRELLSPDKPFMNPAIDWLRFSKAGLHMAASRAGLDYETMGASTLATQIEKYRHSSQGITASPKAKLRQMASASVRAYQTGPETLPARQNLVLTYFNTLPLYGAPAYGEVHGLGDGLWVWFGADFEQVNRLLSMPVSEGDTLQAQGLALRQVLSMLIAQRRPAYYLSPRGHAALSELTASYLRLLAANAHISGRLRDAALAEEVVYRDFSTHPVAVAVETDKGSHMVRTHLSGLLGKSLYDLDRMDLAATTSLEYELQQQVSDYLTRLNEPEFAKSAGLFGERLLSPDRTEQVRYSFTLYERTPLGNLVRVQTDNTDQPFDLNAGSKLELGSTAKLRILVTYLEVIAELHDRYTGLAAPDLRKELAKSQDNLSRWVLQYLLHARDKSLPATLQASLERRYSASPHEMFFTGGGMHTFHNFSNTDNGRSPTVREAFLKSINLPFIRITRDLVRYSIQQRTGGTATLVGNDYDPRRREYLTRFADREGQTYMLRFWHKYKGKTEAERFETLVKSMRLNSVRFATVHRFFYPETDSVSFGKLVRQRVPWEKKLKDKRIMELYHQFGPEAFDLNDQGYISRVHPLELWTLQYLQQHPEATWPQVVAASKDTRQEVYKWLFRSRHKSARDSRIRTMLELDAFDDLQQRWQRLGYPFEQLVPSLATALGSSGDRPEALAELMGIILNDGVRQRTLRVEELQFAAQTPYETGMRWQEAAGEQVLAPEVAAILRENLLEVVETGTARRLQGGIPGMVGQTIRLGGKTGTGDNRIVTLSKRGQRLASRSVNRTATFVFFLGEHHFGTLTAFVPGRESDDFHFTSSLPVQVLRGMAPLLAPYLEQEGTLPDSIAEKEPLSRL</sequence>
<dbReference type="InterPro" id="IPR036950">
    <property type="entry name" value="PBP_transglycosylase"/>
</dbReference>
<dbReference type="InterPro" id="IPR012338">
    <property type="entry name" value="Beta-lactam/transpept-like"/>
</dbReference>
<dbReference type="PANTHER" id="PTHR32282">
    <property type="entry name" value="BINDING PROTEIN TRANSPEPTIDASE, PUTATIVE-RELATED"/>
    <property type="match status" value="1"/>
</dbReference>
<organism evidence="10 11">
    <name type="scientific">Pontibacter aquaedesilientis</name>
    <dbReference type="NCBI Taxonomy" id="2766980"/>
    <lineage>
        <taxon>Bacteria</taxon>
        <taxon>Pseudomonadati</taxon>
        <taxon>Bacteroidota</taxon>
        <taxon>Cytophagia</taxon>
        <taxon>Cytophagales</taxon>
        <taxon>Hymenobacteraceae</taxon>
        <taxon>Pontibacter</taxon>
    </lineage>
</organism>
<evidence type="ECO:0000256" key="1">
    <source>
        <dbReference type="ARBA" id="ARBA00004752"/>
    </source>
</evidence>
<comment type="pathway">
    <text evidence="1">Cell wall biogenesis; peptidoglycan biosynthesis.</text>
</comment>
<reference evidence="10 11" key="1">
    <citation type="submission" date="2020-09" db="EMBL/GenBank/DDBJ databases">
        <title>Genome sequencing and assembly of Pontibacter sp.</title>
        <authorList>
            <person name="Chhetri G."/>
        </authorList>
    </citation>
    <scope>NUCLEOTIDE SEQUENCE [LARGE SCALE GENOMIC DNA]</scope>
    <source>
        <strain evidence="10 11">JH31</strain>
    </source>
</reference>
<dbReference type="EC" id="2.4.99.28" evidence="7"/>
<name>A0ABR7XCC7_9BACT</name>
<keyword evidence="11" id="KW-1185">Reference proteome</keyword>
<evidence type="ECO:0000256" key="8">
    <source>
        <dbReference type="ARBA" id="ARBA00049902"/>
    </source>
</evidence>
<dbReference type="InterPro" id="IPR001264">
    <property type="entry name" value="Glyco_trans_51"/>
</dbReference>
<evidence type="ECO:0000256" key="3">
    <source>
        <dbReference type="ARBA" id="ARBA00022670"/>
    </source>
</evidence>
<comment type="caution">
    <text evidence="10">The sequence shown here is derived from an EMBL/GenBank/DDBJ whole genome shotgun (WGS) entry which is preliminary data.</text>
</comment>
<evidence type="ECO:0000256" key="5">
    <source>
        <dbReference type="ARBA" id="ARBA00022679"/>
    </source>
</evidence>
<accession>A0ABR7XCC7</accession>
<dbReference type="Gene3D" id="3.40.710.10">
    <property type="entry name" value="DD-peptidase/beta-lactamase superfamily"/>
    <property type="match status" value="1"/>
</dbReference>
<keyword evidence="2" id="KW-0121">Carboxypeptidase</keyword>
<dbReference type="InterPro" id="IPR050396">
    <property type="entry name" value="Glycosyltr_51/Transpeptidase"/>
</dbReference>
<evidence type="ECO:0000256" key="7">
    <source>
        <dbReference type="ARBA" id="ARBA00044770"/>
    </source>
</evidence>
<gene>
    <name evidence="10" type="ORF">H9Q13_02195</name>
</gene>
<evidence type="ECO:0000259" key="9">
    <source>
        <dbReference type="Pfam" id="PF00912"/>
    </source>
</evidence>
<keyword evidence="3" id="KW-0378">Hydrolase</keyword>
<dbReference type="SUPFAM" id="SSF56601">
    <property type="entry name" value="beta-lactamase/transpeptidase-like"/>
    <property type="match status" value="2"/>
</dbReference>
<evidence type="ECO:0000256" key="4">
    <source>
        <dbReference type="ARBA" id="ARBA00022676"/>
    </source>
</evidence>
<dbReference type="SUPFAM" id="SSF53955">
    <property type="entry name" value="Lysozyme-like"/>
    <property type="match status" value="1"/>
</dbReference>
<keyword evidence="6" id="KW-0511">Multifunctional enzyme</keyword>
<protein>
    <recommendedName>
        <fullName evidence="7">peptidoglycan glycosyltransferase</fullName>
        <ecNumber evidence="7">2.4.99.28</ecNumber>
    </recommendedName>
</protein>
<keyword evidence="5" id="KW-0808">Transferase</keyword>
<comment type="catalytic activity">
    <reaction evidence="8">
        <text>[GlcNAc-(1-&gt;4)-Mur2Ac(oyl-L-Ala-gamma-D-Glu-L-Lys-D-Ala-D-Ala)](n)-di-trans,octa-cis-undecaprenyl diphosphate + beta-D-GlcNAc-(1-&gt;4)-Mur2Ac(oyl-L-Ala-gamma-D-Glu-L-Lys-D-Ala-D-Ala)-di-trans,octa-cis-undecaprenyl diphosphate = [GlcNAc-(1-&gt;4)-Mur2Ac(oyl-L-Ala-gamma-D-Glu-L-Lys-D-Ala-D-Ala)](n+1)-di-trans,octa-cis-undecaprenyl diphosphate + di-trans,octa-cis-undecaprenyl diphosphate + H(+)</text>
        <dbReference type="Rhea" id="RHEA:23708"/>
        <dbReference type="Rhea" id="RHEA-COMP:9602"/>
        <dbReference type="Rhea" id="RHEA-COMP:9603"/>
        <dbReference type="ChEBI" id="CHEBI:15378"/>
        <dbReference type="ChEBI" id="CHEBI:58405"/>
        <dbReference type="ChEBI" id="CHEBI:60033"/>
        <dbReference type="ChEBI" id="CHEBI:78435"/>
        <dbReference type="EC" id="2.4.99.28"/>
    </reaction>
</comment>
<dbReference type="Gene3D" id="1.10.3810.10">
    <property type="entry name" value="Biosynthetic peptidoglycan transglycosylase-like"/>
    <property type="match status" value="1"/>
</dbReference>
<dbReference type="EMBL" id="JACXAJ010000001">
    <property type="protein sequence ID" value="MBD1395962.1"/>
    <property type="molecule type" value="Genomic_DNA"/>
</dbReference>
<dbReference type="InterPro" id="IPR023346">
    <property type="entry name" value="Lysozyme-like_dom_sf"/>
</dbReference>
<dbReference type="PANTHER" id="PTHR32282:SF24">
    <property type="entry name" value="GLYCOSYL TRANSFERASE FAMILY 51 DOMAIN-CONTAINING PROTEIN"/>
    <property type="match status" value="1"/>
</dbReference>
<evidence type="ECO:0000313" key="11">
    <source>
        <dbReference type="Proteomes" id="UP000625551"/>
    </source>
</evidence>
<proteinExistence type="predicted"/>
<evidence type="ECO:0000313" key="10">
    <source>
        <dbReference type="EMBL" id="MBD1395962.1"/>
    </source>
</evidence>
<feature type="domain" description="Glycosyl transferase family 51" evidence="9">
    <location>
        <begin position="118"/>
        <end position="314"/>
    </location>
</feature>
<dbReference type="Proteomes" id="UP000625551">
    <property type="component" value="Unassembled WGS sequence"/>
</dbReference>
<evidence type="ECO:0000256" key="2">
    <source>
        <dbReference type="ARBA" id="ARBA00022645"/>
    </source>
</evidence>
<keyword evidence="3" id="KW-0645">Protease</keyword>